<reference evidence="4" key="1">
    <citation type="submission" date="2015-11" db="EMBL/GenBank/DDBJ databases">
        <title>De novo transcriptome assembly of four potential Pierce s Disease insect vectors from Arizona vineyards.</title>
        <authorList>
            <person name="Tassone E.E."/>
        </authorList>
    </citation>
    <scope>NUCLEOTIDE SEQUENCE</scope>
</reference>
<organism evidence="4">
    <name type="scientific">Homalodisca liturata</name>
    <dbReference type="NCBI Taxonomy" id="320908"/>
    <lineage>
        <taxon>Eukaryota</taxon>
        <taxon>Metazoa</taxon>
        <taxon>Ecdysozoa</taxon>
        <taxon>Arthropoda</taxon>
        <taxon>Hexapoda</taxon>
        <taxon>Insecta</taxon>
        <taxon>Pterygota</taxon>
        <taxon>Neoptera</taxon>
        <taxon>Paraneoptera</taxon>
        <taxon>Hemiptera</taxon>
        <taxon>Auchenorrhyncha</taxon>
        <taxon>Membracoidea</taxon>
        <taxon>Cicadellidae</taxon>
        <taxon>Cicadellinae</taxon>
        <taxon>Proconiini</taxon>
        <taxon>Homalodisca</taxon>
    </lineage>
</organism>
<evidence type="ECO:0000313" key="4">
    <source>
        <dbReference type="EMBL" id="JAT00837.1"/>
    </source>
</evidence>
<gene>
    <name evidence="4" type="ORF">g.17727</name>
</gene>
<feature type="chain" id="PRO_5008585981" evidence="3">
    <location>
        <begin position="19"/>
        <end position="122"/>
    </location>
</feature>
<name>A0A1B6JNI2_9HEMI</name>
<feature type="compositionally biased region" description="Acidic residues" evidence="1">
    <location>
        <begin position="72"/>
        <end position="84"/>
    </location>
</feature>
<sequence length="122" mass="12410">YHHVLAHTFTVLQVGTWAVPVADAGALSLAEADPGAIANPDPEPEAALAPFPVASAWPYLGARLSASPFPDDGGDGSDSSEEDASGGGSSGKMKNMMDGVKLLLKLMLDPILSILALVGISL</sequence>
<proteinExistence type="predicted"/>
<evidence type="ECO:0000256" key="1">
    <source>
        <dbReference type="SAM" id="MobiDB-lite"/>
    </source>
</evidence>
<keyword evidence="2" id="KW-0812">Transmembrane</keyword>
<keyword evidence="2" id="KW-1133">Transmembrane helix</keyword>
<feature type="transmembrane region" description="Helical" evidence="2">
    <location>
        <begin position="102"/>
        <end position="120"/>
    </location>
</feature>
<accession>A0A1B6JNI2</accession>
<dbReference type="EMBL" id="GECU01006870">
    <property type="protein sequence ID" value="JAT00837.1"/>
    <property type="molecule type" value="Transcribed_RNA"/>
</dbReference>
<feature type="signal peptide" evidence="3">
    <location>
        <begin position="1"/>
        <end position="18"/>
    </location>
</feature>
<evidence type="ECO:0000256" key="2">
    <source>
        <dbReference type="SAM" id="Phobius"/>
    </source>
</evidence>
<feature type="non-terminal residue" evidence="4">
    <location>
        <position position="1"/>
    </location>
</feature>
<keyword evidence="2" id="KW-0472">Membrane</keyword>
<keyword evidence="3" id="KW-0732">Signal</keyword>
<dbReference type="AlphaFoldDB" id="A0A1B6JNI2"/>
<evidence type="ECO:0000256" key="3">
    <source>
        <dbReference type="SAM" id="SignalP"/>
    </source>
</evidence>
<feature type="region of interest" description="Disordered" evidence="1">
    <location>
        <begin position="67"/>
        <end position="94"/>
    </location>
</feature>
<protein>
    <submittedName>
        <fullName evidence="4">Uncharacterized protein</fullName>
    </submittedName>
</protein>